<keyword evidence="6" id="KW-0630">Potassium</keyword>
<dbReference type="Pfam" id="PF00520">
    <property type="entry name" value="Ion_trans"/>
    <property type="match status" value="1"/>
</dbReference>
<evidence type="ECO:0000313" key="13">
    <source>
        <dbReference type="EMBL" id="CAD8298238.1"/>
    </source>
</evidence>
<keyword evidence="8" id="KW-0406">Ion transport</keyword>
<sequence>MVEESPDFVTAVRVFRLVRLFKADKYINAFQVLGSVLAENYTLLVATSFYSVLAWFVSAALLFFTEQNNQALGVHFQSIPAALFPTLLMLTGEFPMSDFTVPGRIISGVIAVGAVAIFAVPTAVLGSGFVRAVQQAQQAQFTVDA</sequence>
<evidence type="ECO:0000256" key="9">
    <source>
        <dbReference type="ARBA" id="ARBA00023136"/>
    </source>
</evidence>
<dbReference type="EMBL" id="HBEC01031188">
    <property type="protein sequence ID" value="CAD8298238.1"/>
    <property type="molecule type" value="Transcribed_RNA"/>
</dbReference>
<feature type="transmembrane region" description="Helical" evidence="11">
    <location>
        <begin position="71"/>
        <end position="90"/>
    </location>
</feature>
<keyword evidence="4 11" id="KW-0812">Transmembrane</keyword>
<accession>A0A7R9VM28</accession>
<keyword evidence="3" id="KW-0633">Potassium transport</keyword>
<dbReference type="PANTHER" id="PTHR11537:SF254">
    <property type="entry name" value="POTASSIUM VOLTAGE-GATED CHANNEL PROTEIN SHAB"/>
    <property type="match status" value="1"/>
</dbReference>
<evidence type="ECO:0000256" key="11">
    <source>
        <dbReference type="SAM" id="Phobius"/>
    </source>
</evidence>
<dbReference type="Gene3D" id="1.10.287.70">
    <property type="match status" value="1"/>
</dbReference>
<evidence type="ECO:0000256" key="8">
    <source>
        <dbReference type="ARBA" id="ARBA00023065"/>
    </source>
</evidence>
<dbReference type="PRINTS" id="PR00169">
    <property type="entry name" value="KCHANNEL"/>
</dbReference>
<dbReference type="GO" id="GO:0005249">
    <property type="term" value="F:voltage-gated potassium channel activity"/>
    <property type="evidence" value="ECO:0007669"/>
    <property type="project" value="InterPro"/>
</dbReference>
<dbReference type="InterPro" id="IPR028325">
    <property type="entry name" value="VG_K_chnl"/>
</dbReference>
<keyword evidence="7 11" id="KW-1133">Transmembrane helix</keyword>
<feature type="domain" description="Ion transport" evidence="12">
    <location>
        <begin position="5"/>
        <end position="136"/>
    </location>
</feature>
<evidence type="ECO:0000256" key="5">
    <source>
        <dbReference type="ARBA" id="ARBA00022826"/>
    </source>
</evidence>
<evidence type="ECO:0000256" key="10">
    <source>
        <dbReference type="ARBA" id="ARBA00023303"/>
    </source>
</evidence>
<feature type="transmembrane region" description="Helical" evidence="11">
    <location>
        <begin position="41"/>
        <end position="64"/>
    </location>
</feature>
<evidence type="ECO:0000256" key="6">
    <source>
        <dbReference type="ARBA" id="ARBA00022958"/>
    </source>
</evidence>
<keyword evidence="5" id="KW-0631">Potassium channel</keyword>
<dbReference type="GO" id="GO:0001508">
    <property type="term" value="P:action potential"/>
    <property type="evidence" value="ECO:0007669"/>
    <property type="project" value="TreeGrafter"/>
</dbReference>
<keyword evidence="9 11" id="KW-0472">Membrane</keyword>
<dbReference type="SUPFAM" id="SSF81324">
    <property type="entry name" value="Voltage-gated potassium channels"/>
    <property type="match status" value="1"/>
</dbReference>
<name>A0A7R9VM28_9CHLO</name>
<evidence type="ECO:0000256" key="7">
    <source>
        <dbReference type="ARBA" id="ARBA00022989"/>
    </source>
</evidence>
<organism evidence="13">
    <name type="scientific">Chlamydomonas euryale</name>
    <dbReference type="NCBI Taxonomy" id="1486919"/>
    <lineage>
        <taxon>Eukaryota</taxon>
        <taxon>Viridiplantae</taxon>
        <taxon>Chlorophyta</taxon>
        <taxon>core chlorophytes</taxon>
        <taxon>Chlorophyceae</taxon>
        <taxon>CS clade</taxon>
        <taxon>Chlamydomonadales</taxon>
        <taxon>Chlamydomonadaceae</taxon>
        <taxon>Chlamydomonas</taxon>
    </lineage>
</organism>
<evidence type="ECO:0000256" key="4">
    <source>
        <dbReference type="ARBA" id="ARBA00022692"/>
    </source>
</evidence>
<protein>
    <recommendedName>
        <fullName evidence="12">Ion transport domain-containing protein</fullName>
    </recommendedName>
</protein>
<comment type="subcellular location">
    <subcellularLocation>
        <location evidence="1">Membrane</location>
        <topology evidence="1">Multi-pass membrane protein</topology>
    </subcellularLocation>
</comment>
<keyword evidence="10" id="KW-0407">Ion channel</keyword>
<dbReference type="GO" id="GO:0008076">
    <property type="term" value="C:voltage-gated potassium channel complex"/>
    <property type="evidence" value="ECO:0007669"/>
    <property type="project" value="InterPro"/>
</dbReference>
<proteinExistence type="predicted"/>
<evidence type="ECO:0000256" key="1">
    <source>
        <dbReference type="ARBA" id="ARBA00004141"/>
    </source>
</evidence>
<dbReference type="InterPro" id="IPR005821">
    <property type="entry name" value="Ion_trans_dom"/>
</dbReference>
<gene>
    <name evidence="13" type="ORF">CEUR00632_LOCUS14458</name>
</gene>
<dbReference type="PANTHER" id="PTHR11537">
    <property type="entry name" value="VOLTAGE-GATED POTASSIUM CHANNEL"/>
    <property type="match status" value="1"/>
</dbReference>
<reference evidence="13" key="1">
    <citation type="submission" date="2021-01" db="EMBL/GenBank/DDBJ databases">
        <authorList>
            <person name="Corre E."/>
            <person name="Pelletier E."/>
            <person name="Niang G."/>
            <person name="Scheremetjew M."/>
            <person name="Finn R."/>
            <person name="Kale V."/>
            <person name="Holt S."/>
            <person name="Cochrane G."/>
            <person name="Meng A."/>
            <person name="Brown T."/>
            <person name="Cohen L."/>
        </authorList>
    </citation>
    <scope>NUCLEOTIDE SEQUENCE</scope>
    <source>
        <strain evidence="13">CCMP219</strain>
    </source>
</reference>
<evidence type="ECO:0000259" key="12">
    <source>
        <dbReference type="Pfam" id="PF00520"/>
    </source>
</evidence>
<feature type="transmembrane region" description="Helical" evidence="11">
    <location>
        <begin position="105"/>
        <end position="130"/>
    </location>
</feature>
<evidence type="ECO:0000256" key="3">
    <source>
        <dbReference type="ARBA" id="ARBA00022538"/>
    </source>
</evidence>
<dbReference type="AlphaFoldDB" id="A0A7R9VM28"/>
<keyword evidence="2" id="KW-0813">Transport</keyword>
<evidence type="ECO:0000256" key="2">
    <source>
        <dbReference type="ARBA" id="ARBA00022448"/>
    </source>
</evidence>